<dbReference type="HOGENOM" id="CLU_1713407_0_0_1"/>
<keyword evidence="2" id="KW-1185">Reference proteome</keyword>
<dbReference type="AlphaFoldDB" id="A0A067SL70"/>
<evidence type="ECO:0000313" key="1">
    <source>
        <dbReference type="EMBL" id="KDR67488.1"/>
    </source>
</evidence>
<sequence>MKALLYVVLERFNGIQRDLATLQTKLELSSMPTDGANADQLLFTKPPPQLELQFKDLHEQTIPTRLIARTVLHLPPHPKPNMPEISPRHVKLTCTLLRTRSSFSLPILWTEPLNTSLSVFHASGALMSADTYAVDGDDDGDRETLPLPAGCLT</sequence>
<organism evidence="1 2">
    <name type="scientific">Galerina marginata (strain CBS 339.88)</name>
    <dbReference type="NCBI Taxonomy" id="685588"/>
    <lineage>
        <taxon>Eukaryota</taxon>
        <taxon>Fungi</taxon>
        <taxon>Dikarya</taxon>
        <taxon>Basidiomycota</taxon>
        <taxon>Agaricomycotina</taxon>
        <taxon>Agaricomycetes</taxon>
        <taxon>Agaricomycetidae</taxon>
        <taxon>Agaricales</taxon>
        <taxon>Agaricineae</taxon>
        <taxon>Strophariaceae</taxon>
        <taxon>Galerina</taxon>
    </lineage>
</organism>
<accession>A0A067SL70</accession>
<evidence type="ECO:0000313" key="2">
    <source>
        <dbReference type="Proteomes" id="UP000027222"/>
    </source>
</evidence>
<proteinExistence type="predicted"/>
<protein>
    <submittedName>
        <fullName evidence="1">Uncharacterized protein</fullName>
    </submittedName>
</protein>
<dbReference type="Proteomes" id="UP000027222">
    <property type="component" value="Unassembled WGS sequence"/>
</dbReference>
<dbReference type="EMBL" id="KL142414">
    <property type="protein sequence ID" value="KDR67488.1"/>
    <property type="molecule type" value="Genomic_DNA"/>
</dbReference>
<reference evidence="2" key="1">
    <citation type="journal article" date="2014" name="Proc. Natl. Acad. Sci. U.S.A.">
        <title>Extensive sampling of basidiomycete genomes demonstrates inadequacy of the white-rot/brown-rot paradigm for wood decay fungi.</title>
        <authorList>
            <person name="Riley R."/>
            <person name="Salamov A.A."/>
            <person name="Brown D.W."/>
            <person name="Nagy L.G."/>
            <person name="Floudas D."/>
            <person name="Held B.W."/>
            <person name="Levasseur A."/>
            <person name="Lombard V."/>
            <person name="Morin E."/>
            <person name="Otillar R."/>
            <person name="Lindquist E.A."/>
            <person name="Sun H."/>
            <person name="LaButti K.M."/>
            <person name="Schmutz J."/>
            <person name="Jabbour D."/>
            <person name="Luo H."/>
            <person name="Baker S.E."/>
            <person name="Pisabarro A.G."/>
            <person name="Walton J.D."/>
            <person name="Blanchette R.A."/>
            <person name="Henrissat B."/>
            <person name="Martin F."/>
            <person name="Cullen D."/>
            <person name="Hibbett D.S."/>
            <person name="Grigoriev I.V."/>
        </authorList>
    </citation>
    <scope>NUCLEOTIDE SEQUENCE [LARGE SCALE GENOMIC DNA]</scope>
    <source>
        <strain evidence="2">CBS 339.88</strain>
    </source>
</reference>
<name>A0A067SL70_GALM3</name>
<gene>
    <name evidence="1" type="ORF">GALMADRAFT_147037</name>
</gene>